<accession>A0A0N0P4A6</accession>
<evidence type="ECO:0008006" key="5">
    <source>
        <dbReference type="Google" id="ProtNLM"/>
    </source>
</evidence>
<dbReference type="OrthoDB" id="247630at2759"/>
<feature type="transmembrane region" description="Helical" evidence="2">
    <location>
        <begin position="46"/>
        <end position="68"/>
    </location>
</feature>
<evidence type="ECO:0000256" key="1">
    <source>
        <dbReference type="SAM" id="MobiDB-lite"/>
    </source>
</evidence>
<keyword evidence="2" id="KW-1133">Transmembrane helix</keyword>
<dbReference type="VEuPathDB" id="TriTrypDB:Lsey_0210_0080"/>
<feature type="compositionally biased region" description="Low complexity" evidence="1">
    <location>
        <begin position="129"/>
        <end position="139"/>
    </location>
</feature>
<dbReference type="AlphaFoldDB" id="A0A0N0P4A6"/>
<proteinExistence type="predicted"/>
<evidence type="ECO:0000256" key="2">
    <source>
        <dbReference type="SAM" id="Phobius"/>
    </source>
</evidence>
<keyword evidence="4" id="KW-1185">Reference proteome</keyword>
<feature type="transmembrane region" description="Helical" evidence="2">
    <location>
        <begin position="12"/>
        <end position="34"/>
    </location>
</feature>
<evidence type="ECO:0000313" key="4">
    <source>
        <dbReference type="Proteomes" id="UP000038009"/>
    </source>
</evidence>
<dbReference type="EMBL" id="LJSK01000210">
    <property type="protein sequence ID" value="KPI85069.1"/>
    <property type="molecule type" value="Genomic_DNA"/>
</dbReference>
<keyword evidence="2" id="KW-0812">Transmembrane</keyword>
<keyword evidence="2" id="KW-0472">Membrane</keyword>
<sequence length="148" mass="16727">MASILTLEVNLVMIPVLVLFLMFCFPITAVSKIAERLTRTIESRSLNGLTIMSTVAILSSFAFLFHFLEWNSKYAVKEKFLDISLQLQHDNKRMRVERNMYIQLTTCILCLAVKKCAALLRQRDERTTRTPAATTNATTSGAPHVKSS</sequence>
<comment type="caution">
    <text evidence="3">The sequence shown here is derived from an EMBL/GenBank/DDBJ whole genome shotgun (WGS) entry which is preliminary data.</text>
</comment>
<reference evidence="3 4" key="1">
    <citation type="journal article" date="2015" name="PLoS Pathog.">
        <title>Leptomonas seymouri: Adaptations to the Dixenous Life Cycle Analyzed by Genome Sequencing, Transcriptome Profiling and Co-infection with Leishmania donovani.</title>
        <authorList>
            <person name="Kraeva N."/>
            <person name="Butenko A."/>
            <person name="Hlavacova J."/>
            <person name="Kostygov A."/>
            <person name="Myskova J."/>
            <person name="Grybchuk D."/>
            <person name="Lestinova T."/>
            <person name="Votypka J."/>
            <person name="Volf P."/>
            <person name="Opperdoes F."/>
            <person name="Flegontov P."/>
            <person name="Lukes J."/>
            <person name="Yurchenko V."/>
        </authorList>
    </citation>
    <scope>NUCLEOTIDE SEQUENCE [LARGE SCALE GENOMIC DNA]</scope>
    <source>
        <strain evidence="3 4">ATCC 30220</strain>
    </source>
</reference>
<organism evidence="3 4">
    <name type="scientific">Leptomonas seymouri</name>
    <dbReference type="NCBI Taxonomy" id="5684"/>
    <lineage>
        <taxon>Eukaryota</taxon>
        <taxon>Discoba</taxon>
        <taxon>Euglenozoa</taxon>
        <taxon>Kinetoplastea</taxon>
        <taxon>Metakinetoplastina</taxon>
        <taxon>Trypanosomatida</taxon>
        <taxon>Trypanosomatidae</taxon>
        <taxon>Leishmaniinae</taxon>
        <taxon>Leptomonas</taxon>
    </lineage>
</organism>
<protein>
    <recommendedName>
        <fullName evidence="5">Endoplasmic reticulum transmembrane protein</fullName>
    </recommendedName>
</protein>
<feature type="region of interest" description="Disordered" evidence="1">
    <location>
        <begin position="127"/>
        <end position="148"/>
    </location>
</feature>
<gene>
    <name evidence="3" type="ORF">ABL78_5874</name>
</gene>
<evidence type="ECO:0000313" key="3">
    <source>
        <dbReference type="EMBL" id="KPI85069.1"/>
    </source>
</evidence>
<name>A0A0N0P4A6_LEPSE</name>
<dbReference type="Proteomes" id="UP000038009">
    <property type="component" value="Unassembled WGS sequence"/>
</dbReference>
<dbReference type="OMA" id="ERNMYIH"/>